<feature type="transmembrane region" description="Helical" evidence="6">
    <location>
        <begin position="172"/>
        <end position="192"/>
    </location>
</feature>
<evidence type="ECO:0000256" key="5">
    <source>
        <dbReference type="SAM" id="MobiDB-lite"/>
    </source>
</evidence>
<feature type="transmembrane region" description="Helical" evidence="6">
    <location>
        <begin position="292"/>
        <end position="312"/>
    </location>
</feature>
<dbReference type="GO" id="GO:0005886">
    <property type="term" value="C:plasma membrane"/>
    <property type="evidence" value="ECO:0007669"/>
    <property type="project" value="UniProtKB-SubCell"/>
</dbReference>
<feature type="transmembrane region" description="Helical" evidence="6">
    <location>
        <begin position="484"/>
        <end position="502"/>
    </location>
</feature>
<keyword evidence="3 6" id="KW-1133">Transmembrane helix</keyword>
<comment type="subcellular location">
    <subcellularLocation>
        <location evidence="1">Cell membrane</location>
        <topology evidence="1">Multi-pass membrane protein</topology>
    </subcellularLocation>
</comment>
<gene>
    <name evidence="8" type="ORF">EKH77_05095</name>
</gene>
<dbReference type="InterPro" id="IPR011701">
    <property type="entry name" value="MFS"/>
</dbReference>
<dbReference type="EMBL" id="CP034587">
    <property type="protein sequence ID" value="AZQ70680.1"/>
    <property type="molecule type" value="Genomic_DNA"/>
</dbReference>
<evidence type="ECO:0000256" key="4">
    <source>
        <dbReference type="ARBA" id="ARBA00023136"/>
    </source>
</evidence>
<dbReference type="PROSITE" id="PS50850">
    <property type="entry name" value="MFS"/>
    <property type="match status" value="1"/>
</dbReference>
<name>A0A3S9PE82_STRLT</name>
<keyword evidence="9" id="KW-1185">Reference proteome</keyword>
<protein>
    <submittedName>
        <fullName evidence="8">MFS transporter</fullName>
    </submittedName>
</protein>
<dbReference type="Proteomes" id="UP000267900">
    <property type="component" value="Chromosome"/>
</dbReference>
<feature type="transmembrane region" description="Helical" evidence="6">
    <location>
        <begin position="263"/>
        <end position="286"/>
    </location>
</feature>
<proteinExistence type="predicted"/>
<organism evidence="8 9">
    <name type="scientific">Streptomyces luteoverticillatus</name>
    <name type="common">Streptoverticillium luteoverticillatus</name>
    <dbReference type="NCBI Taxonomy" id="66425"/>
    <lineage>
        <taxon>Bacteria</taxon>
        <taxon>Bacillati</taxon>
        <taxon>Actinomycetota</taxon>
        <taxon>Actinomycetes</taxon>
        <taxon>Kitasatosporales</taxon>
        <taxon>Streptomycetaceae</taxon>
        <taxon>Streptomyces</taxon>
    </lineage>
</organism>
<dbReference type="PANTHER" id="PTHR23531">
    <property type="entry name" value="QUINOLENE RESISTANCE PROTEIN NORA"/>
    <property type="match status" value="1"/>
</dbReference>
<feature type="region of interest" description="Disordered" evidence="5">
    <location>
        <begin position="1"/>
        <end position="100"/>
    </location>
</feature>
<dbReference type="InterPro" id="IPR036259">
    <property type="entry name" value="MFS_trans_sf"/>
</dbReference>
<feature type="domain" description="Major facilitator superfamily (MFS) profile" evidence="7">
    <location>
        <begin position="138"/>
        <end position="506"/>
    </location>
</feature>
<dbReference type="GO" id="GO:0022857">
    <property type="term" value="F:transmembrane transporter activity"/>
    <property type="evidence" value="ECO:0007669"/>
    <property type="project" value="InterPro"/>
</dbReference>
<feature type="transmembrane region" description="Helical" evidence="6">
    <location>
        <begin position="364"/>
        <end position="383"/>
    </location>
</feature>
<feature type="transmembrane region" description="Helical" evidence="6">
    <location>
        <begin position="141"/>
        <end position="160"/>
    </location>
</feature>
<evidence type="ECO:0000256" key="2">
    <source>
        <dbReference type="ARBA" id="ARBA00022692"/>
    </source>
</evidence>
<feature type="transmembrane region" description="Helical" evidence="6">
    <location>
        <begin position="333"/>
        <end position="358"/>
    </location>
</feature>
<dbReference type="Gene3D" id="1.20.1250.20">
    <property type="entry name" value="MFS general substrate transporter like domains"/>
    <property type="match status" value="1"/>
</dbReference>
<feature type="transmembrane region" description="Helical" evidence="6">
    <location>
        <begin position="395"/>
        <end position="413"/>
    </location>
</feature>
<keyword evidence="2 6" id="KW-0812">Transmembrane</keyword>
<feature type="compositionally biased region" description="Basic residues" evidence="5">
    <location>
        <begin position="33"/>
        <end position="44"/>
    </location>
</feature>
<evidence type="ECO:0000259" key="7">
    <source>
        <dbReference type="PROSITE" id="PS50850"/>
    </source>
</evidence>
<accession>A0A3S9PE82</accession>
<sequence length="515" mass="52499">MGPADRAAGVPGARHGLQAEPGDAEQVTDAQRRRVRVLPRRGRLLVRGVRGSGHPPDTTQEAGALSTAPSRRRPESGHRPAPPRPRPAAPTGRSHSRMPHPWRCLHYSRGLRAAEIFVVKQPPALLARDTPSKLFGRSMTAVLLCTFSGFTGFYLLLATVPEFAVDAGGRKAVGGMVTALLMGATVAVQPAMPRVIAAVGHRTVLLAAMALLGAPAAVPLATDSLPVTLICAVLRGAGFGMFVVAGSAAVAELAPPGRRGTATGWYGLATGLGGAVGTPLGVLLAHQYGYRPLFTVAALAPACGLAAALAVAAPRPAPPGRARVVAGLARPAILRPLVLLTAGTMASGTVVTFLPPAAPRDPVWLTPLALLCLQLSAAASRWASGRLGDRHGHRVLLPPATLLAALGVLGGVATRHTGALLVLMVVFGIGFGALQNATLVLALQRAGDSSVGSAQWNLAFDAGLGLGGFCVGLVAQYAGYDTGFVLVAVVLAALAAVAVADVRDRELPPSATDAG</sequence>
<evidence type="ECO:0000313" key="8">
    <source>
        <dbReference type="EMBL" id="AZQ70680.1"/>
    </source>
</evidence>
<feature type="transmembrane region" description="Helical" evidence="6">
    <location>
        <begin position="419"/>
        <end position="444"/>
    </location>
</feature>
<dbReference type="OrthoDB" id="5189108at2"/>
<dbReference type="AlphaFoldDB" id="A0A3S9PE82"/>
<reference evidence="8 9" key="1">
    <citation type="submission" date="2018-12" db="EMBL/GenBank/DDBJ databases">
        <title>The whole draft genome of Streptomyce luteoverticillatus CGMCC 15060.</title>
        <authorList>
            <person name="Feng Z."/>
            <person name="Chen G."/>
            <person name="Zhang J."/>
            <person name="Zhu H."/>
            <person name="Yu X."/>
            <person name="Zhang W."/>
            <person name="Zhang X."/>
        </authorList>
    </citation>
    <scope>NUCLEOTIDE SEQUENCE [LARGE SCALE GENOMIC DNA]</scope>
    <source>
        <strain evidence="8 9">CGMCC 15060</strain>
    </source>
</reference>
<dbReference type="PANTHER" id="PTHR23531:SF1">
    <property type="entry name" value="QUINOLENE RESISTANCE PROTEIN NORA"/>
    <property type="match status" value="1"/>
</dbReference>
<dbReference type="InterPro" id="IPR052714">
    <property type="entry name" value="MFS_Exporter"/>
</dbReference>
<evidence type="ECO:0000256" key="3">
    <source>
        <dbReference type="ARBA" id="ARBA00022989"/>
    </source>
</evidence>
<feature type="transmembrane region" description="Helical" evidence="6">
    <location>
        <begin position="456"/>
        <end position="478"/>
    </location>
</feature>
<dbReference type="Pfam" id="PF07690">
    <property type="entry name" value="MFS_1"/>
    <property type="match status" value="1"/>
</dbReference>
<evidence type="ECO:0000313" key="9">
    <source>
        <dbReference type="Proteomes" id="UP000267900"/>
    </source>
</evidence>
<evidence type="ECO:0000256" key="6">
    <source>
        <dbReference type="SAM" id="Phobius"/>
    </source>
</evidence>
<feature type="transmembrane region" description="Helical" evidence="6">
    <location>
        <begin position="227"/>
        <end position="251"/>
    </location>
</feature>
<keyword evidence="4 6" id="KW-0472">Membrane</keyword>
<dbReference type="SUPFAM" id="SSF103473">
    <property type="entry name" value="MFS general substrate transporter"/>
    <property type="match status" value="1"/>
</dbReference>
<feature type="transmembrane region" description="Helical" evidence="6">
    <location>
        <begin position="204"/>
        <end position="221"/>
    </location>
</feature>
<dbReference type="InterPro" id="IPR020846">
    <property type="entry name" value="MFS_dom"/>
</dbReference>
<evidence type="ECO:0000256" key="1">
    <source>
        <dbReference type="ARBA" id="ARBA00004651"/>
    </source>
</evidence>